<dbReference type="PANTHER" id="PTHR33408">
    <property type="entry name" value="TRANSPOSASE"/>
    <property type="match status" value="1"/>
</dbReference>
<dbReference type="Proteomes" id="UP000485562">
    <property type="component" value="Unassembled WGS sequence"/>
</dbReference>
<proteinExistence type="predicted"/>
<dbReference type="InterPro" id="IPR008490">
    <property type="entry name" value="Transposase_InsH_N"/>
</dbReference>
<dbReference type="EMBL" id="MWDQ01000090">
    <property type="protein sequence ID" value="OQB73222.1"/>
    <property type="molecule type" value="Genomic_DNA"/>
</dbReference>
<feature type="domain" description="Transposase DDE" evidence="3">
    <location>
        <begin position="349"/>
        <end position="469"/>
    </location>
</feature>
<accession>A0A1V6C8J2</accession>
<feature type="domain" description="Transposase InsH N-terminal" evidence="2">
    <location>
        <begin position="18"/>
        <end position="108"/>
    </location>
</feature>
<feature type="region of interest" description="Disordered" evidence="1">
    <location>
        <begin position="175"/>
        <end position="195"/>
    </location>
</feature>
<reference evidence="4" key="1">
    <citation type="submission" date="2017-02" db="EMBL/GenBank/DDBJ databases">
        <title>Delving into the versatile metabolic prowess of the omnipresent phylum Bacteroidetes.</title>
        <authorList>
            <person name="Nobu M.K."/>
            <person name="Mei R."/>
            <person name="Narihiro T."/>
            <person name="Kuroda K."/>
            <person name="Liu W.-T."/>
        </authorList>
    </citation>
    <scope>NUCLEOTIDE SEQUENCE</scope>
    <source>
        <strain evidence="4">ADurb.Bin131</strain>
    </source>
</reference>
<comment type="caution">
    <text evidence="4">The sequence shown here is derived from an EMBL/GenBank/DDBJ whole genome shotgun (WGS) entry which is preliminary data.</text>
</comment>
<dbReference type="Pfam" id="PF05598">
    <property type="entry name" value="DUF772"/>
    <property type="match status" value="1"/>
</dbReference>
<dbReference type="AlphaFoldDB" id="A0A1V6C8J2"/>
<evidence type="ECO:0000259" key="2">
    <source>
        <dbReference type="Pfam" id="PF05598"/>
    </source>
</evidence>
<sequence>MGKFKPYQVGQLHLLPPSLEDYIPEGHLARVVYEVVEGLDTREIEDKYSEMGQHTYHPKILLKLLFYGYATGVRSGRKIAERCESDTAYMYLGEMYKPDFRTINDFRKNNIKEIERYFGEVVRICYEIGMIKVGSINIDGTKMRANAAARRSKDKAGYEKWEKEVERQIKEIMKEAEETEAKEDEEYGDRRGDELPEGLRKKEKLIEKIREVKKMLKDEKERKNFTDIDSKFMKDGQGQIRPGYNCQVAVTEGQVIVGVDVVNDANDRNQLLPMLRKAEEITGEEIKEVAADSGYSSYDNYEALEKSGIVGYIPDQYFALKDRGEYKKEMNRYDLENFRYDKERDVYWCPEGKQLCFYKERDTEGVIRRKQWIYRGISCKDCCMRNKCTTAVYRTVAREKREEYREQMRLRLSSKKGRRRYRKRMYTVEPVFGHFKKNLGYKDFLLRGVKKVRAEFTLMCIGYNLMKYWKQRVLMTT</sequence>
<evidence type="ECO:0000313" key="4">
    <source>
        <dbReference type="EMBL" id="OQB73222.1"/>
    </source>
</evidence>
<dbReference type="InterPro" id="IPR025668">
    <property type="entry name" value="Tnp_DDE_dom"/>
</dbReference>
<name>A0A1V6C8J2_UNCT6</name>
<protein>
    <submittedName>
        <fullName evidence="4">Transposase DDE domain protein</fullName>
    </submittedName>
</protein>
<evidence type="ECO:0000256" key="1">
    <source>
        <dbReference type="SAM" id="MobiDB-lite"/>
    </source>
</evidence>
<feature type="compositionally biased region" description="Acidic residues" evidence="1">
    <location>
        <begin position="177"/>
        <end position="187"/>
    </location>
</feature>
<gene>
    <name evidence="4" type="ORF">BWX89_01055</name>
</gene>
<dbReference type="PANTHER" id="PTHR33408:SF2">
    <property type="entry name" value="TRANSPOSASE DDE DOMAIN-CONTAINING PROTEIN"/>
    <property type="match status" value="1"/>
</dbReference>
<dbReference type="Pfam" id="PF13751">
    <property type="entry name" value="DDE_Tnp_1_6"/>
    <property type="match status" value="1"/>
</dbReference>
<dbReference type="NCBIfam" id="NF033551">
    <property type="entry name" value="transpos_IS1182"/>
    <property type="match status" value="1"/>
</dbReference>
<dbReference type="InterPro" id="IPR047629">
    <property type="entry name" value="IS1182_transpos"/>
</dbReference>
<organism evidence="4">
    <name type="scientific">candidate division TA06 bacterium ADurb.Bin131</name>
    <dbReference type="NCBI Taxonomy" id="1852827"/>
    <lineage>
        <taxon>Bacteria</taxon>
        <taxon>Bacteria division TA06</taxon>
    </lineage>
</organism>
<evidence type="ECO:0000259" key="3">
    <source>
        <dbReference type="Pfam" id="PF13751"/>
    </source>
</evidence>